<evidence type="ECO:0000313" key="10">
    <source>
        <dbReference type="Proteomes" id="UP001210339"/>
    </source>
</evidence>
<proteinExistence type="inferred from homology"/>
<keyword evidence="4 5" id="KW-0687">Ribonucleoprotein</keyword>
<dbReference type="PANTHER" id="PTHR33284:SF1">
    <property type="entry name" value="RIBOSOMAL PROTEIN L25_GLN-TRNA SYNTHETASE, ANTI-CODON-BINDING DOMAIN-CONTAINING PROTEIN"/>
    <property type="match status" value="1"/>
</dbReference>
<comment type="function">
    <text evidence="5">This is one of the proteins that binds to the 5S RNA in the ribosome where it forms part of the central protuberance.</text>
</comment>
<dbReference type="Proteomes" id="UP001210339">
    <property type="component" value="Chromosome"/>
</dbReference>
<evidence type="ECO:0000256" key="2">
    <source>
        <dbReference type="ARBA" id="ARBA00022884"/>
    </source>
</evidence>
<dbReference type="EMBL" id="CP115667">
    <property type="protein sequence ID" value="WBW50433.1"/>
    <property type="molecule type" value="Genomic_DNA"/>
</dbReference>
<dbReference type="RefSeq" id="WP_271191965.1">
    <property type="nucleotide sequence ID" value="NZ_CP115667.1"/>
</dbReference>
<dbReference type="InterPro" id="IPR011035">
    <property type="entry name" value="Ribosomal_bL25/Gln-tRNA_synth"/>
</dbReference>
<evidence type="ECO:0000256" key="4">
    <source>
        <dbReference type="ARBA" id="ARBA00023274"/>
    </source>
</evidence>
<reference evidence="9 10" key="1">
    <citation type="submission" date="2023-01" db="EMBL/GenBank/DDBJ databases">
        <authorList>
            <person name="Lee S.H."/>
            <person name="Jung H.S."/>
            <person name="Yun J.U."/>
        </authorList>
    </citation>
    <scope>NUCLEOTIDE SEQUENCE [LARGE SCALE GENOMIC DNA]</scope>
    <source>
        <strain evidence="9 10">CBA3646</strain>
    </source>
</reference>
<dbReference type="InterPro" id="IPR020057">
    <property type="entry name" value="Ribosomal_bL25_b-dom"/>
</dbReference>
<keyword evidence="1 5" id="KW-0699">rRNA-binding</keyword>
<evidence type="ECO:0000259" key="8">
    <source>
        <dbReference type="Pfam" id="PF14693"/>
    </source>
</evidence>
<comment type="similarity">
    <text evidence="5">Belongs to the bacterial ribosomal protein bL25 family. CTC subfamily.</text>
</comment>
<evidence type="ECO:0000256" key="5">
    <source>
        <dbReference type="HAMAP-Rule" id="MF_01334"/>
    </source>
</evidence>
<dbReference type="CDD" id="cd00495">
    <property type="entry name" value="Ribosomal_L25_TL5_CTC"/>
    <property type="match status" value="1"/>
</dbReference>
<evidence type="ECO:0000256" key="3">
    <source>
        <dbReference type="ARBA" id="ARBA00022980"/>
    </source>
</evidence>
<dbReference type="Pfam" id="PF14693">
    <property type="entry name" value="Ribosomal_TL5_C"/>
    <property type="match status" value="1"/>
</dbReference>
<comment type="subunit">
    <text evidence="5">Part of the 50S ribosomal subunit; part of the 5S rRNA/L5/L18/L25 subcomplex. Contacts the 5S rRNA. Binds to the 5S rRNA independently of L5 and L18.</text>
</comment>
<feature type="region of interest" description="Disordered" evidence="6">
    <location>
        <begin position="179"/>
        <end position="212"/>
    </location>
</feature>
<name>A0ABY7QUH9_9FIRM</name>
<evidence type="ECO:0000259" key="7">
    <source>
        <dbReference type="Pfam" id="PF01386"/>
    </source>
</evidence>
<dbReference type="InterPro" id="IPR020056">
    <property type="entry name" value="Rbsml_bL25/Gln-tRNA_synth_N"/>
</dbReference>
<dbReference type="InterPro" id="IPR001021">
    <property type="entry name" value="Ribosomal_bL25_long"/>
</dbReference>
<dbReference type="PANTHER" id="PTHR33284">
    <property type="entry name" value="RIBOSOMAL PROTEIN L25/GLN-TRNA SYNTHETASE, ANTI-CODON-BINDING DOMAIN-CONTAINING PROTEIN"/>
    <property type="match status" value="1"/>
</dbReference>
<evidence type="ECO:0000313" key="9">
    <source>
        <dbReference type="EMBL" id="WBW50433.1"/>
    </source>
</evidence>
<accession>A0ABY7QUH9</accession>
<organism evidence="9 10">
    <name type="scientific">Peptoniphilus equinus</name>
    <dbReference type="NCBI Taxonomy" id="3016343"/>
    <lineage>
        <taxon>Bacteria</taxon>
        <taxon>Bacillati</taxon>
        <taxon>Bacillota</taxon>
        <taxon>Tissierellia</taxon>
        <taxon>Tissierellales</taxon>
        <taxon>Peptoniphilaceae</taxon>
        <taxon>Peptoniphilus</taxon>
    </lineage>
</organism>
<feature type="compositionally biased region" description="Acidic residues" evidence="6">
    <location>
        <begin position="181"/>
        <end position="195"/>
    </location>
</feature>
<feature type="domain" description="Large ribosomal subunit protein bL25 beta" evidence="8">
    <location>
        <begin position="97"/>
        <end position="181"/>
    </location>
</feature>
<dbReference type="HAMAP" id="MF_01334">
    <property type="entry name" value="Ribosomal_bL25_CTC"/>
    <property type="match status" value="1"/>
</dbReference>
<keyword evidence="10" id="KW-1185">Reference proteome</keyword>
<dbReference type="Gene3D" id="2.40.240.10">
    <property type="entry name" value="Ribosomal Protein L25, Chain P"/>
    <property type="match status" value="1"/>
</dbReference>
<protein>
    <recommendedName>
        <fullName evidence="5">Large ribosomal subunit protein bL25</fullName>
    </recommendedName>
    <alternativeName>
        <fullName evidence="5">General stress protein CTC</fullName>
    </alternativeName>
</protein>
<keyword evidence="2 5" id="KW-0694">RNA-binding</keyword>
<evidence type="ECO:0000256" key="6">
    <source>
        <dbReference type="SAM" id="MobiDB-lite"/>
    </source>
</evidence>
<feature type="domain" description="Large ribosomal subunit protein bL25 L25" evidence="7">
    <location>
        <begin position="3"/>
        <end position="89"/>
    </location>
</feature>
<dbReference type="SUPFAM" id="SSF50715">
    <property type="entry name" value="Ribosomal protein L25-like"/>
    <property type="match status" value="1"/>
</dbReference>
<gene>
    <name evidence="5" type="primary">rplY</name>
    <name evidence="5" type="synonym">ctc</name>
    <name evidence="9" type="ORF">O6R05_02505</name>
</gene>
<dbReference type="NCBIfam" id="TIGR00731">
    <property type="entry name" value="bL25_bact_ctc"/>
    <property type="match status" value="1"/>
</dbReference>
<dbReference type="InterPro" id="IPR020930">
    <property type="entry name" value="Ribosomal_uL5_bac-type"/>
</dbReference>
<evidence type="ECO:0000256" key="1">
    <source>
        <dbReference type="ARBA" id="ARBA00022730"/>
    </source>
</evidence>
<dbReference type="Pfam" id="PF01386">
    <property type="entry name" value="Ribosomal_L25p"/>
    <property type="match status" value="1"/>
</dbReference>
<dbReference type="InterPro" id="IPR029751">
    <property type="entry name" value="Ribosomal_L25_dom"/>
</dbReference>
<sequence length="212" mass="23915">MTLQLKKRSEAGKNQVDKLRAQQIVPGVIYSKGNEAVSVSVVEKDLLKAYETYGTSSIFKVDIDGDVQQVLIKDLQMHPFKNQILHFDLYLIDMNAKIRVQVPVVLEGRDEIRVQPSVLIQMINEVEVECLPADLPSEAIYNVENMEINDQVLVKDLDIASNDKLEFFIDLEEPVAVLQEPQEEVESDLEGENMDAADVPTVSEQEAETEEN</sequence>
<dbReference type="GO" id="GO:0005840">
    <property type="term" value="C:ribosome"/>
    <property type="evidence" value="ECO:0007669"/>
    <property type="project" value="UniProtKB-KW"/>
</dbReference>
<dbReference type="InterPro" id="IPR037121">
    <property type="entry name" value="Ribosomal_bL25_C"/>
</dbReference>
<dbReference type="Gene3D" id="2.170.120.20">
    <property type="entry name" value="Ribosomal protein L25, beta domain"/>
    <property type="match status" value="1"/>
</dbReference>
<keyword evidence="3 5" id="KW-0689">Ribosomal protein</keyword>